<dbReference type="Pfam" id="PF03755">
    <property type="entry name" value="YicC-like_N"/>
    <property type="match status" value="1"/>
</dbReference>
<dbReference type="InterPro" id="IPR013551">
    <property type="entry name" value="YicC-like_C"/>
</dbReference>
<feature type="domain" description="Endoribonuclease YicC-like C-terminal" evidence="7">
    <location>
        <begin position="184"/>
        <end position="296"/>
    </location>
</feature>
<evidence type="ECO:0000313" key="8">
    <source>
        <dbReference type="EMBL" id="KEJ91427.1"/>
    </source>
</evidence>
<evidence type="ECO:0000259" key="6">
    <source>
        <dbReference type="Pfam" id="PF03755"/>
    </source>
</evidence>
<dbReference type="GO" id="GO:0004521">
    <property type="term" value="F:RNA endonuclease activity"/>
    <property type="evidence" value="ECO:0007669"/>
    <property type="project" value="InterPro"/>
</dbReference>
<dbReference type="PATRIC" id="fig|2754.21.peg.1237"/>
<dbReference type="RefSeq" id="WP_037977793.1">
    <property type="nucleotide sequence ID" value="NZ_JAWRIX010000022.1"/>
</dbReference>
<accession>A0A073J163</accession>
<comment type="caution">
    <text evidence="8">The sequence shown here is derived from an EMBL/GenBank/DDBJ whole genome shotgun (WGS) entry which is preliminary data.</text>
</comment>
<dbReference type="InterPro" id="IPR013527">
    <property type="entry name" value="YicC-like_N"/>
</dbReference>
<keyword evidence="9" id="KW-1185">Reference proteome</keyword>
<dbReference type="InterPro" id="IPR005229">
    <property type="entry name" value="YicC/YloC-like"/>
</dbReference>
<reference evidence="8 9" key="1">
    <citation type="submission" date="2014-04" db="EMBL/GenBank/DDBJ databases">
        <title>Draft Genome Sequence of Synergistes jonesii.</title>
        <authorList>
            <person name="Coil D.A."/>
            <person name="Eisen J.A."/>
            <person name="Holland-Moritz H.E."/>
        </authorList>
    </citation>
    <scope>NUCLEOTIDE SEQUENCE [LARGE SCALE GENOMIC DNA]</scope>
    <source>
        <strain evidence="8 9">78-1</strain>
    </source>
</reference>
<keyword evidence="2" id="KW-0540">Nuclease</keyword>
<feature type="domain" description="Endoribonuclease YicC-like N-terminal" evidence="6">
    <location>
        <begin position="4"/>
        <end position="157"/>
    </location>
</feature>
<sequence>MYVSMTGFSRSQIQSSYGTLSLELSSVNHRYQEIAVRLPREFAGWEPWFHQKMRKLFRRGKIQLRMEVLWAQQFKSGRINKDVLLAYCGELMDIRRGLALPLSIDVEEVTQYPGVLDLPRFDEEKEARTLEELFGELLADAAASWQKMREAEGSHLRCEVLAHLDEFERIAAEIESRWLPTRDAAFSAMKARVSEALEKMGVGLEEARYMQEIVLLTDKWDISEELARLRSHISKFKATGDDEAESAGRKLDFIVQEMNREVNTLDSKIADAEIRWLAVDAKACLERIREQIQNLE</sequence>
<keyword evidence="4" id="KW-0378">Hydrolase</keyword>
<evidence type="ECO:0000256" key="5">
    <source>
        <dbReference type="ARBA" id="ARBA00035648"/>
    </source>
</evidence>
<dbReference type="Proteomes" id="UP000027665">
    <property type="component" value="Unassembled WGS sequence"/>
</dbReference>
<comment type="cofactor">
    <cofactor evidence="1">
        <name>a divalent metal cation</name>
        <dbReference type="ChEBI" id="CHEBI:60240"/>
    </cofactor>
</comment>
<dbReference type="GeneID" id="90984340"/>
<dbReference type="PANTHER" id="PTHR30636:SF3">
    <property type="entry name" value="UPF0701 PROTEIN YICC"/>
    <property type="match status" value="1"/>
</dbReference>
<dbReference type="EMBL" id="JMKI01000047">
    <property type="protein sequence ID" value="KEJ91427.1"/>
    <property type="molecule type" value="Genomic_DNA"/>
</dbReference>
<dbReference type="eggNOG" id="COG1561">
    <property type="taxonomic scope" value="Bacteria"/>
</dbReference>
<dbReference type="AlphaFoldDB" id="A0A073J163"/>
<dbReference type="Pfam" id="PF08340">
    <property type="entry name" value="YicC-like_C"/>
    <property type="match status" value="1"/>
</dbReference>
<proteinExistence type="inferred from homology"/>
<evidence type="ECO:0000256" key="3">
    <source>
        <dbReference type="ARBA" id="ARBA00022759"/>
    </source>
</evidence>
<evidence type="ECO:0000256" key="1">
    <source>
        <dbReference type="ARBA" id="ARBA00001968"/>
    </source>
</evidence>
<name>A0A073J163_9BACT</name>
<gene>
    <name evidence="8" type="ORF">EH55_09470</name>
</gene>
<protein>
    <recommendedName>
        <fullName evidence="10">YicC family protein</fullName>
    </recommendedName>
</protein>
<evidence type="ECO:0000256" key="4">
    <source>
        <dbReference type="ARBA" id="ARBA00022801"/>
    </source>
</evidence>
<dbReference type="STRING" id="2754.EH55_09470"/>
<keyword evidence="3" id="KW-0255">Endonuclease</keyword>
<dbReference type="PANTHER" id="PTHR30636">
    <property type="entry name" value="UPF0701 PROTEIN YICC"/>
    <property type="match status" value="1"/>
</dbReference>
<organism evidence="8 9">
    <name type="scientific">Synergistes jonesii</name>
    <dbReference type="NCBI Taxonomy" id="2754"/>
    <lineage>
        <taxon>Bacteria</taxon>
        <taxon>Thermotogati</taxon>
        <taxon>Synergistota</taxon>
        <taxon>Synergistia</taxon>
        <taxon>Synergistales</taxon>
        <taxon>Synergistaceae</taxon>
        <taxon>Synergistes</taxon>
    </lineage>
</organism>
<evidence type="ECO:0000313" key="9">
    <source>
        <dbReference type="Proteomes" id="UP000027665"/>
    </source>
</evidence>
<dbReference type="OrthoDB" id="9771229at2"/>
<evidence type="ECO:0008006" key="10">
    <source>
        <dbReference type="Google" id="ProtNLM"/>
    </source>
</evidence>
<evidence type="ECO:0000259" key="7">
    <source>
        <dbReference type="Pfam" id="PF08340"/>
    </source>
</evidence>
<dbReference type="NCBIfam" id="TIGR00255">
    <property type="entry name" value="YicC/YloC family endoribonuclease"/>
    <property type="match status" value="1"/>
</dbReference>
<evidence type="ECO:0000256" key="2">
    <source>
        <dbReference type="ARBA" id="ARBA00022722"/>
    </source>
</evidence>
<comment type="similarity">
    <text evidence="5">Belongs to the YicC/YloC family.</text>
</comment>
<dbReference type="GO" id="GO:0016787">
    <property type="term" value="F:hydrolase activity"/>
    <property type="evidence" value="ECO:0007669"/>
    <property type="project" value="UniProtKB-KW"/>
</dbReference>